<comment type="caution">
    <text evidence="9">The sequence shown here is derived from an EMBL/GenBank/DDBJ whole genome shotgun (WGS) entry which is preliminary data.</text>
</comment>
<keyword evidence="2 7" id="KW-0813">Transport</keyword>
<evidence type="ECO:0000256" key="3">
    <source>
        <dbReference type="ARBA" id="ARBA00022475"/>
    </source>
</evidence>
<evidence type="ECO:0000256" key="1">
    <source>
        <dbReference type="ARBA" id="ARBA00004651"/>
    </source>
</evidence>
<evidence type="ECO:0000313" key="9">
    <source>
        <dbReference type="EMBL" id="OYN84739.1"/>
    </source>
</evidence>
<feature type="transmembrane region" description="Helical" evidence="7">
    <location>
        <begin position="110"/>
        <end position="130"/>
    </location>
</feature>
<dbReference type="PROSITE" id="PS50928">
    <property type="entry name" value="ABC_TM1"/>
    <property type="match status" value="1"/>
</dbReference>
<dbReference type="AlphaFoldDB" id="A0A255DZI1"/>
<gene>
    <name evidence="9" type="ORF">CGZ92_12270</name>
</gene>
<feature type="transmembrane region" description="Helical" evidence="7">
    <location>
        <begin position="257"/>
        <end position="277"/>
    </location>
</feature>
<organism evidence="9 10">
    <name type="scientific">Parenemella sanctibonifatiensis</name>
    <dbReference type="NCBI Taxonomy" id="2016505"/>
    <lineage>
        <taxon>Bacteria</taxon>
        <taxon>Bacillati</taxon>
        <taxon>Actinomycetota</taxon>
        <taxon>Actinomycetes</taxon>
        <taxon>Propionibacteriales</taxon>
        <taxon>Propionibacteriaceae</taxon>
        <taxon>Parenemella</taxon>
    </lineage>
</organism>
<dbReference type="GO" id="GO:0005886">
    <property type="term" value="C:plasma membrane"/>
    <property type="evidence" value="ECO:0007669"/>
    <property type="project" value="UniProtKB-SubCell"/>
</dbReference>
<feature type="transmembrane region" description="Helical" evidence="7">
    <location>
        <begin position="75"/>
        <end position="98"/>
    </location>
</feature>
<dbReference type="EMBL" id="NMVI01000027">
    <property type="protein sequence ID" value="OYN84739.1"/>
    <property type="molecule type" value="Genomic_DNA"/>
</dbReference>
<dbReference type="PANTHER" id="PTHR43744:SF9">
    <property type="entry name" value="POLYGALACTURONAN_RHAMNOGALACTURONAN TRANSPORT SYSTEM PERMEASE PROTEIN YTCP"/>
    <property type="match status" value="1"/>
</dbReference>
<dbReference type="Proteomes" id="UP000216533">
    <property type="component" value="Unassembled WGS sequence"/>
</dbReference>
<sequence>MYVGSKSSPVAAFFRGLVLFIAAALVVVPFWMVIMTSFADEVQIGREGGLVFWPQNPSLTAYKAILGGGQVTQALGVSIFVTLVGTGLSLLATTMLAYALSQRQMLFNKFILFMVLLTMLFSAGMIPVYLTVRQVGLLNSVWSLIFPVLISGFNTIVMRAFFMNLPQELSQAARIDGASEMRIFANIVLPLSKPILAAIGLFYAVTYWNVYFSALLYLNDASKWPIQLILRQYLVNQSQINPDQMEIAQEMMPPQPALQMAILVVALVPIAMVYPFLQKHFTKGMLTGAVKG</sequence>
<dbReference type="Gene3D" id="1.10.3720.10">
    <property type="entry name" value="MetI-like"/>
    <property type="match status" value="1"/>
</dbReference>
<keyword evidence="5 7" id="KW-1133">Transmembrane helix</keyword>
<dbReference type="Pfam" id="PF00528">
    <property type="entry name" value="BPD_transp_1"/>
    <property type="match status" value="1"/>
</dbReference>
<dbReference type="CDD" id="cd06261">
    <property type="entry name" value="TM_PBP2"/>
    <property type="match status" value="1"/>
</dbReference>
<evidence type="ECO:0000256" key="4">
    <source>
        <dbReference type="ARBA" id="ARBA00022692"/>
    </source>
</evidence>
<name>A0A255DZI1_9ACTN</name>
<dbReference type="InterPro" id="IPR000515">
    <property type="entry name" value="MetI-like"/>
</dbReference>
<evidence type="ECO:0000256" key="7">
    <source>
        <dbReference type="RuleBase" id="RU363032"/>
    </source>
</evidence>
<dbReference type="PANTHER" id="PTHR43744">
    <property type="entry name" value="ABC TRANSPORTER PERMEASE PROTEIN MG189-RELATED-RELATED"/>
    <property type="match status" value="1"/>
</dbReference>
<evidence type="ECO:0000256" key="2">
    <source>
        <dbReference type="ARBA" id="ARBA00022448"/>
    </source>
</evidence>
<evidence type="ECO:0000256" key="5">
    <source>
        <dbReference type="ARBA" id="ARBA00022989"/>
    </source>
</evidence>
<evidence type="ECO:0000256" key="6">
    <source>
        <dbReference type="ARBA" id="ARBA00023136"/>
    </source>
</evidence>
<comment type="subcellular location">
    <subcellularLocation>
        <location evidence="1 7">Cell membrane</location>
        <topology evidence="1 7">Multi-pass membrane protein</topology>
    </subcellularLocation>
</comment>
<feature type="domain" description="ABC transmembrane type-1" evidence="8">
    <location>
        <begin position="75"/>
        <end position="273"/>
    </location>
</feature>
<dbReference type="GO" id="GO:0055085">
    <property type="term" value="P:transmembrane transport"/>
    <property type="evidence" value="ECO:0007669"/>
    <property type="project" value="InterPro"/>
</dbReference>
<accession>A0A255DZI1</accession>
<feature type="transmembrane region" description="Helical" evidence="7">
    <location>
        <begin position="12"/>
        <end position="34"/>
    </location>
</feature>
<protein>
    <submittedName>
        <fullName evidence="9">ABC transporter permease</fullName>
    </submittedName>
</protein>
<keyword evidence="4 7" id="KW-0812">Transmembrane</keyword>
<keyword evidence="3" id="KW-1003">Cell membrane</keyword>
<dbReference type="InterPro" id="IPR035906">
    <property type="entry name" value="MetI-like_sf"/>
</dbReference>
<feature type="transmembrane region" description="Helical" evidence="7">
    <location>
        <begin position="142"/>
        <end position="162"/>
    </location>
</feature>
<comment type="similarity">
    <text evidence="7">Belongs to the binding-protein-dependent transport system permease family.</text>
</comment>
<evidence type="ECO:0000313" key="10">
    <source>
        <dbReference type="Proteomes" id="UP000216533"/>
    </source>
</evidence>
<reference evidence="9 10" key="1">
    <citation type="submission" date="2017-07" db="EMBL/GenBank/DDBJ databases">
        <title>Draft whole genome sequences of clinical Proprionibacteriaceae strains.</title>
        <authorList>
            <person name="Bernier A.-M."/>
            <person name="Bernard K."/>
            <person name="Domingo M.-C."/>
        </authorList>
    </citation>
    <scope>NUCLEOTIDE SEQUENCE [LARGE SCALE GENOMIC DNA]</scope>
    <source>
        <strain evidence="9 10">NML 160184</strain>
    </source>
</reference>
<dbReference type="SUPFAM" id="SSF161098">
    <property type="entry name" value="MetI-like"/>
    <property type="match status" value="1"/>
</dbReference>
<evidence type="ECO:0000259" key="8">
    <source>
        <dbReference type="PROSITE" id="PS50928"/>
    </source>
</evidence>
<feature type="transmembrane region" description="Helical" evidence="7">
    <location>
        <begin position="183"/>
        <end position="208"/>
    </location>
</feature>
<keyword evidence="6 7" id="KW-0472">Membrane</keyword>
<proteinExistence type="inferred from homology"/>